<sequence length="733" mass="82022">MDLWVVAAAAGAGYLAKYLSGESELSSGNSTPRQSDFRDLLQQIQDQTYPFRRWLRRRLEKESSERGDDISDEQLNDASTSGSGATMLANVGNYENYNVLTMTSLLPEFQGKQGFQEGSVGEGFDNCGDVLPESDTNRLSRCRPLKSRWSHELYAKPLNSLESCLTAQLYRDLTTQLYRDQERGEDYLIRSGPPSITQTVGPLLVDGNRRMIAEGIDSLGVRDGGKERRVKNKVGISLEDTSSTSMGTHSPQQIGIVELLRKPEQRLGKGQLSSSNTRLSVGTFPSQGLPEGMLLFIIGITIGIILTIISNKKEMDDLNEMLKQSENLVGDLQEELEMKAMLTVKEIAGEYHQSQVTTDCSSSNPDPIASSSKQKSAKHERKEPDDQKVESHELMSKIEAELEAELERLELNMKASTLESISDFVEFKDAPEFSYCKSDDHRFVAYATIKLAVDVKGDQKMLLASRYCRTQGEPKATIAFAVRHPTSPLDQREQRQETWPDPLQLGHLWNWLDPDFEAEVIQGDLKVGLVQSRSDSDASWTPADHTQTANYAVSPRELSLRLHEVIKSRLEVRIEELEAALQNSQKKVHSLKWQHRISQTNMASSTPGSPNVNEVHEMDQPFEINLSGEGLDAHSEAYDEIIWEADSNQETPDAACHNSHIEEVIPRYHKRLGEGQNKGHDNLIGTLEERILRSRGSSEVAAESEDGESDDELLIRQIVKKSRQGLSTVLNYS</sequence>
<feature type="coiled-coil region" evidence="1">
    <location>
        <begin position="392"/>
        <end position="419"/>
    </location>
</feature>
<dbReference type="AlphaFoldDB" id="A0A834G5D4"/>
<evidence type="ECO:0000313" key="3">
    <source>
        <dbReference type="EMBL" id="KAF7124889.1"/>
    </source>
</evidence>
<keyword evidence="4" id="KW-1185">Reference proteome</keyword>
<evidence type="ECO:0000256" key="1">
    <source>
        <dbReference type="SAM" id="Coils"/>
    </source>
</evidence>
<dbReference type="OrthoDB" id="1701885at2759"/>
<feature type="coiled-coil region" evidence="1">
    <location>
        <begin position="308"/>
        <end position="335"/>
    </location>
</feature>
<evidence type="ECO:0000313" key="4">
    <source>
        <dbReference type="Proteomes" id="UP000626092"/>
    </source>
</evidence>
<dbReference type="PANTHER" id="PTHR33476:SF31">
    <property type="match status" value="1"/>
</dbReference>
<dbReference type="PANTHER" id="PTHR33476">
    <property type="entry name" value="EMB|CAB62613.1"/>
    <property type="match status" value="1"/>
</dbReference>
<feature type="compositionally biased region" description="Basic and acidic residues" evidence="2">
    <location>
        <begin position="380"/>
        <end position="392"/>
    </location>
</feature>
<feature type="region of interest" description="Disordered" evidence="2">
    <location>
        <begin position="62"/>
        <end position="83"/>
    </location>
</feature>
<organism evidence="3 4">
    <name type="scientific">Rhododendron simsii</name>
    <name type="common">Sims's rhododendron</name>
    <dbReference type="NCBI Taxonomy" id="118357"/>
    <lineage>
        <taxon>Eukaryota</taxon>
        <taxon>Viridiplantae</taxon>
        <taxon>Streptophyta</taxon>
        <taxon>Embryophyta</taxon>
        <taxon>Tracheophyta</taxon>
        <taxon>Spermatophyta</taxon>
        <taxon>Magnoliopsida</taxon>
        <taxon>eudicotyledons</taxon>
        <taxon>Gunneridae</taxon>
        <taxon>Pentapetalae</taxon>
        <taxon>asterids</taxon>
        <taxon>Ericales</taxon>
        <taxon>Ericaceae</taxon>
        <taxon>Ericoideae</taxon>
        <taxon>Rhodoreae</taxon>
        <taxon>Rhododendron</taxon>
    </lineage>
</organism>
<proteinExistence type="predicted"/>
<dbReference type="InterPro" id="IPR040348">
    <property type="entry name" value="POLAR-like"/>
</dbReference>
<accession>A0A834G5D4</accession>
<keyword evidence="1" id="KW-0175">Coiled coil</keyword>
<feature type="region of interest" description="Disordered" evidence="2">
    <location>
        <begin position="354"/>
        <end position="392"/>
    </location>
</feature>
<feature type="coiled-coil region" evidence="1">
    <location>
        <begin position="560"/>
        <end position="594"/>
    </location>
</feature>
<comment type="caution">
    <text evidence="3">The sequence shown here is derived from an EMBL/GenBank/DDBJ whole genome shotgun (WGS) entry which is preliminary data.</text>
</comment>
<dbReference type="Proteomes" id="UP000626092">
    <property type="component" value="Unassembled WGS sequence"/>
</dbReference>
<evidence type="ECO:0000256" key="2">
    <source>
        <dbReference type="SAM" id="MobiDB-lite"/>
    </source>
</evidence>
<reference evidence="3" key="1">
    <citation type="submission" date="2019-11" db="EMBL/GenBank/DDBJ databases">
        <authorList>
            <person name="Liu Y."/>
            <person name="Hou J."/>
            <person name="Li T.-Q."/>
            <person name="Guan C.-H."/>
            <person name="Wu X."/>
            <person name="Wu H.-Z."/>
            <person name="Ling F."/>
            <person name="Zhang R."/>
            <person name="Shi X.-G."/>
            <person name="Ren J.-P."/>
            <person name="Chen E.-F."/>
            <person name="Sun J.-M."/>
        </authorList>
    </citation>
    <scope>NUCLEOTIDE SEQUENCE</scope>
    <source>
        <strain evidence="3">Adult_tree_wgs_1</strain>
        <tissue evidence="3">Leaves</tissue>
    </source>
</reference>
<protein>
    <submittedName>
        <fullName evidence="3">Uncharacterized protein</fullName>
    </submittedName>
</protein>
<name>A0A834G5D4_RHOSS</name>
<dbReference type="GO" id="GO:0008356">
    <property type="term" value="P:asymmetric cell division"/>
    <property type="evidence" value="ECO:0007669"/>
    <property type="project" value="InterPro"/>
</dbReference>
<dbReference type="EMBL" id="WJXA01000012">
    <property type="protein sequence ID" value="KAF7124889.1"/>
    <property type="molecule type" value="Genomic_DNA"/>
</dbReference>
<gene>
    <name evidence="3" type="ORF">RHSIM_Rhsim12G0074700</name>
</gene>
<feature type="compositionally biased region" description="Low complexity" evidence="2">
    <location>
        <begin position="361"/>
        <end position="372"/>
    </location>
</feature>